<keyword evidence="3" id="KW-0732">Signal</keyword>
<feature type="region of interest" description="Disordered" evidence="1">
    <location>
        <begin position="164"/>
        <end position="208"/>
    </location>
</feature>
<dbReference type="STRING" id="405436.SAMN05444365_103225"/>
<reference evidence="5" key="1">
    <citation type="submission" date="2016-10" db="EMBL/GenBank/DDBJ databases">
        <authorList>
            <person name="Varghese N."/>
            <person name="Submissions S."/>
        </authorList>
    </citation>
    <scope>NUCLEOTIDE SEQUENCE [LARGE SCALE GENOMIC DNA]</scope>
    <source>
        <strain evidence="5">DSM 45245</strain>
    </source>
</reference>
<dbReference type="EMBL" id="FNPH01000003">
    <property type="protein sequence ID" value="SDY71459.1"/>
    <property type="molecule type" value="Genomic_DNA"/>
</dbReference>
<keyword evidence="5" id="KW-1185">Reference proteome</keyword>
<name>A0A1H3M5H7_9ACTN</name>
<evidence type="ECO:0000256" key="3">
    <source>
        <dbReference type="SAM" id="SignalP"/>
    </source>
</evidence>
<feature type="signal peptide" evidence="3">
    <location>
        <begin position="1"/>
        <end position="32"/>
    </location>
</feature>
<feature type="compositionally biased region" description="Low complexity" evidence="1">
    <location>
        <begin position="176"/>
        <end position="198"/>
    </location>
</feature>
<gene>
    <name evidence="4" type="ORF">SAMN05444365_103225</name>
</gene>
<accession>A0A1H3M5H7</accession>
<dbReference type="AlphaFoldDB" id="A0A1H3M5H7"/>
<dbReference type="Proteomes" id="UP000242415">
    <property type="component" value="Unassembled WGS sequence"/>
</dbReference>
<evidence type="ECO:0000256" key="2">
    <source>
        <dbReference type="SAM" id="Phobius"/>
    </source>
</evidence>
<keyword evidence="2" id="KW-0472">Membrane</keyword>
<evidence type="ECO:0000256" key="1">
    <source>
        <dbReference type="SAM" id="MobiDB-lite"/>
    </source>
</evidence>
<proteinExistence type="predicted"/>
<feature type="transmembrane region" description="Helical" evidence="2">
    <location>
        <begin position="216"/>
        <end position="238"/>
    </location>
</feature>
<keyword evidence="2" id="KW-1133">Transmembrane helix</keyword>
<evidence type="ECO:0000313" key="5">
    <source>
        <dbReference type="Proteomes" id="UP000242415"/>
    </source>
</evidence>
<organism evidence="4 5">
    <name type="scientific">Micromonospora pattaloongensis</name>
    <dbReference type="NCBI Taxonomy" id="405436"/>
    <lineage>
        <taxon>Bacteria</taxon>
        <taxon>Bacillati</taxon>
        <taxon>Actinomycetota</taxon>
        <taxon>Actinomycetes</taxon>
        <taxon>Micromonosporales</taxon>
        <taxon>Micromonosporaceae</taxon>
        <taxon>Micromonospora</taxon>
    </lineage>
</organism>
<feature type="region of interest" description="Disordered" evidence="1">
    <location>
        <begin position="300"/>
        <end position="322"/>
    </location>
</feature>
<evidence type="ECO:0000313" key="4">
    <source>
        <dbReference type="EMBL" id="SDY71459.1"/>
    </source>
</evidence>
<feature type="chain" id="PRO_5017211116" evidence="3">
    <location>
        <begin position="33"/>
        <end position="322"/>
    </location>
</feature>
<protein>
    <submittedName>
        <fullName evidence="4">Uncharacterized protein</fullName>
    </submittedName>
</protein>
<keyword evidence="2" id="KW-0812">Transmembrane</keyword>
<sequence>MRVSMRRGAVWLATMFAVLAAAVVLGATPARAADDRVQLWLGDGFTAGDSARSATVTVTRRSDGCVRVRTGLGIQLPGLSADRLTVQAREGGDWADVALTDRGDGLVVTEGTAPDRDRLCERKSATVRYRIAFLDGAPGGTAHIVAAAYAEDGELLGQAAADRRVRGVPATPSPSPSETASPTPSPSSEPTEVAAAPERTGAASAPVGAQQRDGGFSFVMLLGIVMVVAGIGLLVFLLRRWRADRGEPAPAFAGPGYGVPAYGGPGYGGPAYAGPTPPVAQGVDRTMILPAAGAIDDTPTQILPLPDGVDDAPTQILPKLPD</sequence>